<keyword evidence="2 3" id="KW-0472">Membrane</keyword>
<name>A0A5C1QG14_9SPIO</name>
<accession>A0A5C1QG14</accession>
<dbReference type="Gene3D" id="1.10.1760.20">
    <property type="match status" value="1"/>
</dbReference>
<feature type="transmembrane region" description="Helical" evidence="3">
    <location>
        <begin position="148"/>
        <end position="174"/>
    </location>
</feature>
<keyword evidence="3" id="KW-1133">Transmembrane helix</keyword>
<keyword evidence="5" id="KW-1185">Reference proteome</keyword>
<dbReference type="PIRSF" id="PIRSF016661">
    <property type="entry name" value="BioY"/>
    <property type="match status" value="1"/>
</dbReference>
<dbReference type="OrthoDB" id="360536at2"/>
<dbReference type="AlphaFoldDB" id="A0A5C1QG14"/>
<evidence type="ECO:0000256" key="3">
    <source>
        <dbReference type="SAM" id="Phobius"/>
    </source>
</evidence>
<evidence type="ECO:0000256" key="1">
    <source>
        <dbReference type="ARBA" id="ARBA00010692"/>
    </source>
</evidence>
<comment type="subcellular location">
    <subcellularLocation>
        <location evidence="2">Cell membrane</location>
        <topology evidence="2">Multi-pass membrane protein</topology>
    </subcellularLocation>
</comment>
<dbReference type="InterPro" id="IPR003784">
    <property type="entry name" value="BioY"/>
</dbReference>
<organism evidence="4 5">
    <name type="scientific">Thiospirochaeta perfilievii</name>
    <dbReference type="NCBI Taxonomy" id="252967"/>
    <lineage>
        <taxon>Bacteria</taxon>
        <taxon>Pseudomonadati</taxon>
        <taxon>Spirochaetota</taxon>
        <taxon>Spirochaetia</taxon>
        <taxon>Spirochaetales</taxon>
        <taxon>Spirochaetaceae</taxon>
        <taxon>Thiospirochaeta</taxon>
    </lineage>
</organism>
<evidence type="ECO:0000313" key="5">
    <source>
        <dbReference type="Proteomes" id="UP000323824"/>
    </source>
</evidence>
<proteinExistence type="inferred from homology"/>
<keyword evidence="2" id="KW-1003">Cell membrane</keyword>
<keyword evidence="3" id="KW-0812">Transmembrane</keyword>
<dbReference type="KEGG" id="sper:EW093_12730"/>
<dbReference type="EMBL" id="CP035807">
    <property type="protein sequence ID" value="QEN05544.1"/>
    <property type="molecule type" value="Genomic_DNA"/>
</dbReference>
<evidence type="ECO:0000256" key="2">
    <source>
        <dbReference type="PIRNR" id="PIRNR016661"/>
    </source>
</evidence>
<evidence type="ECO:0000313" key="4">
    <source>
        <dbReference type="EMBL" id="QEN05544.1"/>
    </source>
</evidence>
<dbReference type="Pfam" id="PF02632">
    <property type="entry name" value="BioY"/>
    <property type="match status" value="1"/>
</dbReference>
<reference evidence="4 5" key="1">
    <citation type="submission" date="2019-02" db="EMBL/GenBank/DDBJ databases">
        <authorList>
            <person name="Fomenkov A."/>
            <person name="Dubinina G."/>
            <person name="Grabovich M."/>
            <person name="Vincze T."/>
            <person name="Roberts R.J."/>
        </authorList>
    </citation>
    <scope>NUCLEOTIDE SEQUENCE [LARGE SCALE GENOMIC DNA]</scope>
    <source>
        <strain evidence="4 5">P</strain>
    </source>
</reference>
<dbReference type="GO" id="GO:0015225">
    <property type="term" value="F:biotin transmembrane transporter activity"/>
    <property type="evidence" value="ECO:0007669"/>
    <property type="project" value="UniProtKB-UniRule"/>
</dbReference>
<feature type="transmembrane region" description="Helical" evidence="3">
    <location>
        <begin position="75"/>
        <end position="95"/>
    </location>
</feature>
<comment type="similarity">
    <text evidence="1 2">Belongs to the BioY family.</text>
</comment>
<feature type="transmembrane region" description="Helical" evidence="3">
    <location>
        <begin position="51"/>
        <end position="69"/>
    </location>
</feature>
<protein>
    <recommendedName>
        <fullName evidence="2">Biotin transporter</fullName>
    </recommendedName>
</protein>
<keyword evidence="2" id="KW-0813">Transport</keyword>
<feature type="transmembrane region" description="Helical" evidence="3">
    <location>
        <begin position="104"/>
        <end position="128"/>
    </location>
</feature>
<dbReference type="PANTHER" id="PTHR34295">
    <property type="entry name" value="BIOTIN TRANSPORTER BIOY"/>
    <property type="match status" value="1"/>
</dbReference>
<dbReference type="GO" id="GO:0005886">
    <property type="term" value="C:plasma membrane"/>
    <property type="evidence" value="ECO:0007669"/>
    <property type="project" value="UniProtKB-SubCell"/>
</dbReference>
<gene>
    <name evidence="4" type="ORF">EW093_12730</name>
</gene>
<dbReference type="RefSeq" id="WP_149568781.1">
    <property type="nucleotide sequence ID" value="NZ_CP035807.1"/>
</dbReference>
<feature type="transmembrane region" description="Helical" evidence="3">
    <location>
        <begin position="30"/>
        <end position="46"/>
    </location>
</feature>
<sequence length="185" mass="19996">MKTKDIVIIAASTFLVIIGAYISLPIGPVPIVLTNFFIVLIALLLGPKKSLIVISTYVLLGAIGLPVFSNGKGGLGHLVGLTGGFIFGFIPLMLISSLAYNRNLIIRIVAVLIGSITLYAVGIPWAMYVYNNVIAPVDNKPLWDFATTMKYCVTPFLIPDLIKIALAITFIQLFKGKVDPFLSNE</sequence>
<feature type="transmembrane region" description="Helical" evidence="3">
    <location>
        <begin position="7"/>
        <end position="24"/>
    </location>
</feature>
<dbReference type="Proteomes" id="UP000323824">
    <property type="component" value="Chromosome"/>
</dbReference>
<reference evidence="4 5" key="2">
    <citation type="submission" date="2019-09" db="EMBL/GenBank/DDBJ databases">
        <title>Complete Genome Sequence and Methylome Analysis of free living Spirochaetas.</title>
        <authorList>
            <person name="Leshcheva N."/>
            <person name="Mikheeva N."/>
        </authorList>
    </citation>
    <scope>NUCLEOTIDE SEQUENCE [LARGE SCALE GENOMIC DNA]</scope>
    <source>
        <strain evidence="4 5">P</strain>
    </source>
</reference>
<dbReference type="PANTHER" id="PTHR34295:SF1">
    <property type="entry name" value="BIOTIN TRANSPORTER BIOY"/>
    <property type="match status" value="1"/>
</dbReference>